<reference evidence="1 2" key="1">
    <citation type="submission" date="2018-03" db="EMBL/GenBank/DDBJ databases">
        <title>Genomic Encyclopedia of Archaeal and Bacterial Type Strains, Phase II (KMG-II): from individual species to whole genera.</title>
        <authorList>
            <person name="Goeker M."/>
        </authorList>
    </citation>
    <scope>NUCLEOTIDE SEQUENCE [LARGE SCALE GENOMIC DNA]</scope>
    <source>
        <strain evidence="1 2">DSM 45348</strain>
    </source>
</reference>
<gene>
    <name evidence="1" type="ORF">CLV70_101663</name>
</gene>
<dbReference type="Proteomes" id="UP000239209">
    <property type="component" value="Unassembled WGS sequence"/>
</dbReference>
<dbReference type="RefSeq" id="WP_211303611.1">
    <property type="nucleotide sequence ID" value="NZ_PVZG01000001.1"/>
</dbReference>
<keyword evidence="2" id="KW-1185">Reference proteome</keyword>
<evidence type="ECO:0000313" key="2">
    <source>
        <dbReference type="Proteomes" id="UP000239209"/>
    </source>
</evidence>
<comment type="caution">
    <text evidence="1">The sequence shown here is derived from an EMBL/GenBank/DDBJ whole genome shotgun (WGS) entry which is preliminary data.</text>
</comment>
<evidence type="ECO:0000313" key="1">
    <source>
        <dbReference type="EMBL" id="PRY33500.1"/>
    </source>
</evidence>
<proteinExistence type="predicted"/>
<sequence>MSLLDLGKLALITLTPTLLGATLVYAPRWGARLTEAWQERAAREPRPLGPPIERLAADLRRLLRLHDELTRSAHIAMLAHRLWAVEAAIGVRAVETAQALDVPHRTPDRPGELTRSELAALLHALADAGLVLPASVGHFTRGGRL</sequence>
<accession>A0A2T0SJA8</accession>
<name>A0A2T0SJA8_9ACTN</name>
<dbReference type="AlphaFoldDB" id="A0A2T0SJA8"/>
<protein>
    <submittedName>
        <fullName evidence="1">Uncharacterized protein</fullName>
    </submittedName>
</protein>
<dbReference type="EMBL" id="PVZG01000001">
    <property type="protein sequence ID" value="PRY33500.1"/>
    <property type="molecule type" value="Genomic_DNA"/>
</dbReference>
<organism evidence="1 2">
    <name type="scientific">Pseudosporangium ferrugineum</name>
    <dbReference type="NCBI Taxonomy" id="439699"/>
    <lineage>
        <taxon>Bacteria</taxon>
        <taxon>Bacillati</taxon>
        <taxon>Actinomycetota</taxon>
        <taxon>Actinomycetes</taxon>
        <taxon>Micromonosporales</taxon>
        <taxon>Micromonosporaceae</taxon>
        <taxon>Pseudosporangium</taxon>
    </lineage>
</organism>